<evidence type="ECO:0000313" key="2">
    <source>
        <dbReference type="Proteomes" id="UP000234681"/>
    </source>
</evidence>
<dbReference type="EMBL" id="CH474018">
    <property type="protein sequence ID" value="EDL75915.1"/>
    <property type="molecule type" value="Genomic_DNA"/>
</dbReference>
<dbReference type="AlphaFoldDB" id="A6K4X5"/>
<evidence type="ECO:0000313" key="1">
    <source>
        <dbReference type="EMBL" id="EDL75915.1"/>
    </source>
</evidence>
<reference evidence="2" key="1">
    <citation type="submission" date="2005-09" db="EMBL/GenBank/DDBJ databases">
        <authorList>
            <person name="Mural R.J."/>
            <person name="Li P.W."/>
            <person name="Adams M.D."/>
            <person name="Amanatides P.G."/>
            <person name="Baden-Tillson H."/>
            <person name="Barnstead M."/>
            <person name="Chin S.H."/>
            <person name="Dew I."/>
            <person name="Evans C.A."/>
            <person name="Ferriera S."/>
            <person name="Flanigan M."/>
            <person name="Fosler C."/>
            <person name="Glodek A."/>
            <person name="Gu Z."/>
            <person name="Holt R.A."/>
            <person name="Jennings D."/>
            <person name="Kraft C.L."/>
            <person name="Lu F."/>
            <person name="Nguyen T."/>
            <person name="Nusskern D.R."/>
            <person name="Pfannkoch C.M."/>
            <person name="Sitter C."/>
            <person name="Sutton G.G."/>
            <person name="Venter J.C."/>
            <person name="Wang Z."/>
            <person name="Woodage T."/>
            <person name="Zheng X.H."/>
            <person name="Zhong F."/>
        </authorList>
    </citation>
    <scope>NUCLEOTIDE SEQUENCE [LARGE SCALE GENOMIC DNA]</scope>
    <source>
        <strain>BN</strain>
        <strain evidence="2">Sprague-Dawley</strain>
    </source>
</reference>
<dbReference type="Proteomes" id="UP000234681">
    <property type="component" value="Chromosome 11"/>
</dbReference>
<organism evidence="1 2">
    <name type="scientific">Rattus norvegicus</name>
    <name type="common">Rat</name>
    <dbReference type="NCBI Taxonomy" id="10116"/>
    <lineage>
        <taxon>Eukaryota</taxon>
        <taxon>Metazoa</taxon>
        <taxon>Chordata</taxon>
        <taxon>Craniata</taxon>
        <taxon>Vertebrata</taxon>
        <taxon>Euteleostomi</taxon>
        <taxon>Mammalia</taxon>
        <taxon>Eutheria</taxon>
        <taxon>Euarchontoglires</taxon>
        <taxon>Glires</taxon>
        <taxon>Rodentia</taxon>
        <taxon>Myomorpha</taxon>
        <taxon>Muroidea</taxon>
        <taxon>Muridae</taxon>
        <taxon>Murinae</taxon>
        <taxon>Rattus</taxon>
    </lineage>
</organism>
<sequence>MLLNAKLIFSSSCGHLLPASALAPTSQSSCFLCCWFYSSLSKGTSAVRAVTLAISLSWSSCL</sequence>
<gene>
    <name evidence="1" type="ORF">rCG_47012</name>
</gene>
<protein>
    <submittedName>
        <fullName evidence="1">RCG47012</fullName>
    </submittedName>
</protein>
<proteinExistence type="predicted"/>
<accession>A6K4X5</accession>
<name>A6K4X5_RAT</name>